<dbReference type="PANTHER" id="PTHR48111:SF37">
    <property type="entry name" value="RESPONSE REGULATOR PROTEIN CARR"/>
    <property type="match status" value="1"/>
</dbReference>
<dbReference type="PROSITE" id="PS51755">
    <property type="entry name" value="OMPR_PHOB"/>
    <property type="match status" value="1"/>
</dbReference>
<feature type="domain" description="Response regulatory" evidence="4">
    <location>
        <begin position="2"/>
        <end position="116"/>
    </location>
</feature>
<evidence type="ECO:0000259" key="4">
    <source>
        <dbReference type="PROSITE" id="PS50110"/>
    </source>
</evidence>
<dbReference type="Pfam" id="PF00486">
    <property type="entry name" value="Trans_reg_C"/>
    <property type="match status" value="1"/>
</dbReference>
<dbReference type="EMBL" id="JAMZEJ010000007">
    <property type="protein sequence ID" value="MCQ8241689.1"/>
    <property type="molecule type" value="Genomic_DNA"/>
</dbReference>
<dbReference type="InterPro" id="IPR036388">
    <property type="entry name" value="WH-like_DNA-bd_sf"/>
</dbReference>
<dbReference type="SMART" id="SM00862">
    <property type="entry name" value="Trans_reg_C"/>
    <property type="match status" value="1"/>
</dbReference>
<dbReference type="Gene3D" id="1.10.10.10">
    <property type="entry name" value="Winged helix-like DNA-binding domain superfamily/Winged helix DNA-binding domain"/>
    <property type="match status" value="1"/>
</dbReference>
<organism evidence="6 7">
    <name type="scientific">Rhizosaccharibacter radicis</name>
    <dbReference type="NCBI Taxonomy" id="2782605"/>
    <lineage>
        <taxon>Bacteria</taxon>
        <taxon>Pseudomonadati</taxon>
        <taxon>Pseudomonadota</taxon>
        <taxon>Alphaproteobacteria</taxon>
        <taxon>Acetobacterales</taxon>
        <taxon>Acetobacteraceae</taxon>
        <taxon>Rhizosaccharibacter</taxon>
    </lineage>
</organism>
<dbReference type="Gene3D" id="3.40.50.2300">
    <property type="match status" value="1"/>
</dbReference>
<dbReference type="CDD" id="cd00383">
    <property type="entry name" value="trans_reg_C"/>
    <property type="match status" value="1"/>
</dbReference>
<sequence length="221" mass="24257">MRVLLVEDDVTLASGIARALRAENCAVDIADNGEDAAHLGETERYDAAILDLGLPRGDGLTVLRAWRAASRTLPVLVLTARDGWSDKVASFKAGADDFLPKPFRMEEVLMRLRALVRRASGHADARIGCGPLMFDTQLGAFELDGLPLRLTALEWRVLSALMLRREAVMERMELVERVYEGDAEADSNSIEVIIGRLRRKIGAAMIETVRGRGYRLTAAGP</sequence>
<comment type="caution">
    <text evidence="6">The sequence shown here is derived from an EMBL/GenBank/DDBJ whole genome shotgun (WGS) entry which is preliminary data.</text>
</comment>
<feature type="domain" description="OmpR/PhoB-type" evidence="5">
    <location>
        <begin position="124"/>
        <end position="218"/>
    </location>
</feature>
<dbReference type="InterPro" id="IPR001867">
    <property type="entry name" value="OmpR/PhoB-type_DNA-bd"/>
</dbReference>
<gene>
    <name evidence="6" type="ORF">NFI88_12670</name>
</gene>
<evidence type="ECO:0000256" key="1">
    <source>
        <dbReference type="ARBA" id="ARBA00023125"/>
    </source>
</evidence>
<evidence type="ECO:0000313" key="7">
    <source>
        <dbReference type="Proteomes" id="UP001524547"/>
    </source>
</evidence>
<dbReference type="SMART" id="SM00448">
    <property type="entry name" value="REC"/>
    <property type="match status" value="1"/>
</dbReference>
<keyword evidence="1 3" id="KW-0238">DNA-binding</keyword>
<proteinExistence type="predicted"/>
<dbReference type="PANTHER" id="PTHR48111">
    <property type="entry name" value="REGULATOR OF RPOS"/>
    <property type="match status" value="1"/>
</dbReference>
<protein>
    <submittedName>
        <fullName evidence="6">Response regulator transcription factor</fullName>
    </submittedName>
</protein>
<name>A0ABT1VZC3_9PROT</name>
<dbReference type="InterPro" id="IPR039420">
    <property type="entry name" value="WalR-like"/>
</dbReference>
<keyword evidence="7" id="KW-1185">Reference proteome</keyword>
<dbReference type="PROSITE" id="PS50110">
    <property type="entry name" value="RESPONSE_REGULATORY"/>
    <property type="match status" value="1"/>
</dbReference>
<evidence type="ECO:0000313" key="6">
    <source>
        <dbReference type="EMBL" id="MCQ8241689.1"/>
    </source>
</evidence>
<accession>A0ABT1VZC3</accession>
<dbReference type="Proteomes" id="UP001524547">
    <property type="component" value="Unassembled WGS sequence"/>
</dbReference>
<dbReference type="SUPFAM" id="SSF52172">
    <property type="entry name" value="CheY-like"/>
    <property type="match status" value="1"/>
</dbReference>
<dbReference type="RefSeq" id="WP_422920431.1">
    <property type="nucleotide sequence ID" value="NZ_JAMZEJ010000007.1"/>
</dbReference>
<reference evidence="6 7" key="1">
    <citation type="submission" date="2022-06" db="EMBL/GenBank/DDBJ databases">
        <title>Rhizosaccharibacter gen. nov. sp. nov. KSS12, endophytic bacteria isolated from sugarcane.</title>
        <authorList>
            <person name="Pitiwittayakul N."/>
        </authorList>
    </citation>
    <scope>NUCLEOTIDE SEQUENCE [LARGE SCALE GENOMIC DNA]</scope>
    <source>
        <strain evidence="6 7">KSS12</strain>
    </source>
</reference>
<evidence type="ECO:0000259" key="5">
    <source>
        <dbReference type="PROSITE" id="PS51755"/>
    </source>
</evidence>
<dbReference type="InterPro" id="IPR011006">
    <property type="entry name" value="CheY-like_superfamily"/>
</dbReference>
<feature type="DNA-binding region" description="OmpR/PhoB-type" evidence="3">
    <location>
        <begin position="124"/>
        <end position="218"/>
    </location>
</feature>
<evidence type="ECO:0000256" key="2">
    <source>
        <dbReference type="PROSITE-ProRule" id="PRU00169"/>
    </source>
</evidence>
<evidence type="ECO:0000256" key="3">
    <source>
        <dbReference type="PROSITE-ProRule" id="PRU01091"/>
    </source>
</evidence>
<keyword evidence="2" id="KW-0597">Phosphoprotein</keyword>
<dbReference type="InterPro" id="IPR001789">
    <property type="entry name" value="Sig_transdc_resp-reg_receiver"/>
</dbReference>
<feature type="modified residue" description="4-aspartylphosphate" evidence="2">
    <location>
        <position position="51"/>
    </location>
</feature>
<dbReference type="Gene3D" id="6.10.250.690">
    <property type="match status" value="1"/>
</dbReference>
<dbReference type="Pfam" id="PF00072">
    <property type="entry name" value="Response_reg"/>
    <property type="match status" value="1"/>
</dbReference>